<dbReference type="PRINTS" id="PR00069">
    <property type="entry name" value="ALDKETRDTASE"/>
</dbReference>
<dbReference type="InterPro" id="IPR023210">
    <property type="entry name" value="NADP_OxRdtase_dom"/>
</dbReference>
<dbReference type="SUPFAM" id="SSF51430">
    <property type="entry name" value="NAD(P)-linked oxidoreductase"/>
    <property type="match status" value="1"/>
</dbReference>
<reference evidence="2 3" key="1">
    <citation type="submission" date="2019-02" db="EMBL/GenBank/DDBJ databases">
        <title>Genome sequencing of the rare red list fungi Bondarzewia mesenterica.</title>
        <authorList>
            <person name="Buettner E."/>
            <person name="Kellner H."/>
        </authorList>
    </citation>
    <scope>NUCLEOTIDE SEQUENCE [LARGE SCALE GENOMIC DNA]</scope>
    <source>
        <strain evidence="2 3">DSM 108281</strain>
    </source>
</reference>
<comment type="caution">
    <text evidence="2">The sequence shown here is derived from an EMBL/GenBank/DDBJ whole genome shotgun (WGS) entry which is preliminary data.</text>
</comment>
<dbReference type="AlphaFoldDB" id="A0A4S4LUF9"/>
<feature type="domain" description="NADP-dependent oxidoreductase" evidence="1">
    <location>
        <begin position="40"/>
        <end position="198"/>
    </location>
</feature>
<evidence type="ECO:0000313" key="2">
    <source>
        <dbReference type="EMBL" id="THH13900.1"/>
    </source>
</evidence>
<dbReference type="PANTHER" id="PTHR11732">
    <property type="entry name" value="ALDO/KETO REDUCTASE"/>
    <property type="match status" value="1"/>
</dbReference>
<accession>A0A4S4LUF9</accession>
<sequence length="237" mass="26359">MQLYRPLSHALAPGCERTSWYELDRDNTQLILHRAGVTLQPDEHPTVIDTWKEMEKLVDTGKVKSIGVSNFSIKILSQLLPHCKIIPAINQVEMHPCLPQTGLKSFCEERGILLTAYSPLGRPPVTTNTATTIPILLAEPALLTIAEKHSVAPAQVLVNWAVQRHTIVVPKSEDEGRMKANITLVKLDDEDMNALDTLHERPEMHRSLLSYHGTGGVVFGWTYESMGWDMKPGGIVA</sequence>
<gene>
    <name evidence="2" type="ORF">EW146_g6369</name>
</gene>
<dbReference type="InterPro" id="IPR018170">
    <property type="entry name" value="Aldo/ket_reductase_CS"/>
</dbReference>
<dbReference type="Gene3D" id="3.20.20.100">
    <property type="entry name" value="NADP-dependent oxidoreductase domain"/>
    <property type="match status" value="1"/>
</dbReference>
<dbReference type="PROSITE" id="PS00062">
    <property type="entry name" value="ALDOKETO_REDUCTASE_2"/>
    <property type="match status" value="1"/>
</dbReference>
<dbReference type="EMBL" id="SGPL01000316">
    <property type="protein sequence ID" value="THH13900.1"/>
    <property type="molecule type" value="Genomic_DNA"/>
</dbReference>
<dbReference type="CDD" id="cd19071">
    <property type="entry name" value="AKR_AKR1-5-like"/>
    <property type="match status" value="1"/>
</dbReference>
<dbReference type="InterPro" id="IPR036812">
    <property type="entry name" value="NAD(P)_OxRdtase_dom_sf"/>
</dbReference>
<organism evidence="2 3">
    <name type="scientific">Bondarzewia mesenterica</name>
    <dbReference type="NCBI Taxonomy" id="1095465"/>
    <lineage>
        <taxon>Eukaryota</taxon>
        <taxon>Fungi</taxon>
        <taxon>Dikarya</taxon>
        <taxon>Basidiomycota</taxon>
        <taxon>Agaricomycotina</taxon>
        <taxon>Agaricomycetes</taxon>
        <taxon>Russulales</taxon>
        <taxon>Bondarzewiaceae</taxon>
        <taxon>Bondarzewia</taxon>
    </lineage>
</organism>
<dbReference type="GO" id="GO:0016491">
    <property type="term" value="F:oxidoreductase activity"/>
    <property type="evidence" value="ECO:0007669"/>
    <property type="project" value="InterPro"/>
</dbReference>
<name>A0A4S4LUF9_9AGAM</name>
<dbReference type="Proteomes" id="UP000310158">
    <property type="component" value="Unassembled WGS sequence"/>
</dbReference>
<dbReference type="OrthoDB" id="5945798at2759"/>
<dbReference type="Pfam" id="PF00248">
    <property type="entry name" value="Aldo_ket_red"/>
    <property type="match status" value="1"/>
</dbReference>
<evidence type="ECO:0000259" key="1">
    <source>
        <dbReference type="Pfam" id="PF00248"/>
    </source>
</evidence>
<proteinExistence type="predicted"/>
<evidence type="ECO:0000313" key="3">
    <source>
        <dbReference type="Proteomes" id="UP000310158"/>
    </source>
</evidence>
<keyword evidence="3" id="KW-1185">Reference proteome</keyword>
<dbReference type="InterPro" id="IPR020471">
    <property type="entry name" value="AKR"/>
</dbReference>
<protein>
    <recommendedName>
        <fullName evidence="1">NADP-dependent oxidoreductase domain-containing protein</fullName>
    </recommendedName>
</protein>